<proteinExistence type="predicted"/>
<keyword evidence="2" id="KW-1185">Reference proteome</keyword>
<evidence type="ECO:0000313" key="2">
    <source>
        <dbReference type="Proteomes" id="UP001227230"/>
    </source>
</evidence>
<protein>
    <submittedName>
        <fullName evidence="1">Uncharacterized protein</fullName>
    </submittedName>
</protein>
<accession>A0ABY9CNZ5</accession>
<dbReference type="Proteomes" id="UP001227230">
    <property type="component" value="Chromosome 10"/>
</dbReference>
<reference evidence="1 2" key="1">
    <citation type="journal article" date="2023" name="Hortic Res">
        <title>The complete reference genome for grapevine (Vitis vinifera L.) genetics and breeding.</title>
        <authorList>
            <person name="Shi X."/>
            <person name="Cao S."/>
            <person name="Wang X."/>
            <person name="Huang S."/>
            <person name="Wang Y."/>
            <person name="Liu Z."/>
            <person name="Liu W."/>
            <person name="Leng X."/>
            <person name="Peng Y."/>
            <person name="Wang N."/>
            <person name="Wang Y."/>
            <person name="Ma Z."/>
            <person name="Xu X."/>
            <person name="Zhang F."/>
            <person name="Xue H."/>
            <person name="Zhong H."/>
            <person name="Wang Y."/>
            <person name="Zhang K."/>
            <person name="Velt A."/>
            <person name="Avia K."/>
            <person name="Holtgrawe D."/>
            <person name="Grimplet J."/>
            <person name="Matus J.T."/>
            <person name="Ware D."/>
            <person name="Wu X."/>
            <person name="Wang H."/>
            <person name="Liu C."/>
            <person name="Fang Y."/>
            <person name="Rustenholz C."/>
            <person name="Cheng Z."/>
            <person name="Xiao H."/>
            <person name="Zhou Y."/>
        </authorList>
    </citation>
    <scope>NUCLEOTIDE SEQUENCE [LARGE SCALE GENOMIC DNA]</scope>
    <source>
        <strain evidence="2">cv. Pinot noir / PN40024</strain>
        <tissue evidence="1">Leaf</tissue>
    </source>
</reference>
<dbReference type="EMBL" id="CP126657">
    <property type="protein sequence ID" value="WJZ96750.1"/>
    <property type="molecule type" value="Genomic_DNA"/>
</dbReference>
<evidence type="ECO:0000313" key="1">
    <source>
        <dbReference type="EMBL" id="WJZ96750.1"/>
    </source>
</evidence>
<dbReference type="PANTHER" id="PTHR36350">
    <property type="entry name" value="TRANSMEMBRANE PROTEIN"/>
    <property type="match status" value="1"/>
</dbReference>
<name>A0ABY9CNZ5_VITVI</name>
<organism evidence="1 2">
    <name type="scientific">Vitis vinifera</name>
    <name type="common">Grape</name>
    <dbReference type="NCBI Taxonomy" id="29760"/>
    <lineage>
        <taxon>Eukaryota</taxon>
        <taxon>Viridiplantae</taxon>
        <taxon>Streptophyta</taxon>
        <taxon>Embryophyta</taxon>
        <taxon>Tracheophyta</taxon>
        <taxon>Spermatophyta</taxon>
        <taxon>Magnoliopsida</taxon>
        <taxon>eudicotyledons</taxon>
        <taxon>Gunneridae</taxon>
        <taxon>Pentapetalae</taxon>
        <taxon>rosids</taxon>
        <taxon>Vitales</taxon>
        <taxon>Vitaceae</taxon>
        <taxon>Viteae</taxon>
        <taxon>Vitis</taxon>
    </lineage>
</organism>
<gene>
    <name evidence="1" type="ORF">VitviT2T_015403</name>
</gene>
<dbReference type="PANTHER" id="PTHR36350:SF2">
    <property type="entry name" value="PROTEIN, PUTATIVE-RELATED"/>
    <property type="match status" value="1"/>
</dbReference>
<sequence length="335" mass="38231">MESTIGLRFSTLPNQYSICMPSGFHAARATKPHLSFSHSSLSLPQSSRNRPIEHIRGPITCMLDGSLPPTYYRVDKGRASMASASPFLHNIGSGRWTNHKGNAAQIDGHSLAGVPLPGTTSIDHYIELMEVAKKLKESRQYDLAVEILELNEPKVSEDPEAAYQVQMEIMHILYLQEKFTEAMVYAEKLYENKAIYAKRFQFELFYATKLLEIAKKLKESQHYDLAVKLLKVHDPEVENYPDASYSVKMEIMHMLFLQEKYEEAWTYCDALSKNEVIYLPQFKSGLFYALKSGILCGLNQHQEAIKFMHKFNQNRSEGFPLVTPDKDESTKKFGS</sequence>